<dbReference type="Gene3D" id="3.40.50.1820">
    <property type="entry name" value="alpha/beta hydrolase"/>
    <property type="match status" value="2"/>
</dbReference>
<dbReference type="GO" id="GO:0004061">
    <property type="term" value="F:arylformamidase activity"/>
    <property type="evidence" value="ECO:0007669"/>
    <property type="project" value="TreeGrafter"/>
</dbReference>
<sequence>MSNEEEHTLIRDIFYSGKDTDEDVDPADANKECLDLYLPAGVHFERCNDTENGPLRPSSKNRANPDQKVPFVIFVHGGGWRRGDRQVWQHFLSCWDTNIFLAMVSWYYGWYSNVGECLANSGIACAVVSYPLVTINIAIILWEKMTSFLGGVCMSCVLSGIVMFLYGNPSISSVLWTGLLSYSVFIMVLMFVRTVSYRMNAGRRNLLWLIFGGVSFVIWAATDDYLYYISIFSTIYTQSILISKKIILPPVTHADQIKAVKSAIGWCNALCDKSDYFSDIILMGHSAGGHLVSLVSLEPQNHCQRVKGVISISGVYDLQKLATGLLKYVYLHPIFGTDPSFWLAYSPRHIAKCQADYKRPPYLLVNADQDMHLIKDAKDLSETFNEHNISHRLMYILNPSQRLETNAVKKITLNGDDHWKGDGGLQTFIMKCHSSQMHQIPIKLEKSQ</sequence>
<dbReference type="SUPFAM" id="SSF53474">
    <property type="entry name" value="alpha/beta-Hydrolases"/>
    <property type="match status" value="1"/>
</dbReference>
<dbReference type="RefSeq" id="XP_009061067.1">
    <property type="nucleotide sequence ID" value="XM_009062819.1"/>
</dbReference>
<dbReference type="HOGENOM" id="CLU_611511_0_0_1"/>
<feature type="transmembrane region" description="Helical" evidence="2">
    <location>
        <begin position="204"/>
        <end position="221"/>
    </location>
</feature>
<feature type="transmembrane region" description="Helical" evidence="2">
    <location>
        <begin position="173"/>
        <end position="192"/>
    </location>
</feature>
<evidence type="ECO:0000313" key="4">
    <source>
        <dbReference type="Proteomes" id="UP000030746"/>
    </source>
</evidence>
<dbReference type="GeneID" id="20249605"/>
<keyword evidence="1" id="KW-0378">Hydrolase</keyword>
<dbReference type="OrthoDB" id="433474at2759"/>
<gene>
    <name evidence="3" type="ORF">LOTGIDRAFT_234656</name>
</gene>
<dbReference type="InterPro" id="IPR029058">
    <property type="entry name" value="AB_hydrolase_fold"/>
</dbReference>
<keyword evidence="2" id="KW-0472">Membrane</keyword>
<protein>
    <recommendedName>
        <fullName evidence="5">Alpha/beta hydrolase fold-3 domain-containing protein</fullName>
    </recommendedName>
</protein>
<organism evidence="3 4">
    <name type="scientific">Lottia gigantea</name>
    <name type="common">Giant owl limpet</name>
    <dbReference type="NCBI Taxonomy" id="225164"/>
    <lineage>
        <taxon>Eukaryota</taxon>
        <taxon>Metazoa</taxon>
        <taxon>Spiralia</taxon>
        <taxon>Lophotrochozoa</taxon>
        <taxon>Mollusca</taxon>
        <taxon>Gastropoda</taxon>
        <taxon>Patellogastropoda</taxon>
        <taxon>Lottioidea</taxon>
        <taxon>Lottiidae</taxon>
        <taxon>Lottia</taxon>
    </lineage>
</organism>
<dbReference type="PANTHER" id="PTHR48081:SF33">
    <property type="entry name" value="KYNURENINE FORMAMIDASE"/>
    <property type="match status" value="1"/>
</dbReference>
<proteinExistence type="predicted"/>
<dbReference type="PANTHER" id="PTHR48081">
    <property type="entry name" value="AB HYDROLASE SUPERFAMILY PROTEIN C4A8.06C"/>
    <property type="match status" value="1"/>
</dbReference>
<evidence type="ECO:0000256" key="1">
    <source>
        <dbReference type="ARBA" id="ARBA00022801"/>
    </source>
</evidence>
<dbReference type="EMBL" id="KB202719">
    <property type="protein sequence ID" value="ESO88361.1"/>
    <property type="molecule type" value="Genomic_DNA"/>
</dbReference>
<dbReference type="InterPro" id="IPR050300">
    <property type="entry name" value="GDXG_lipolytic_enzyme"/>
</dbReference>
<evidence type="ECO:0008006" key="5">
    <source>
        <dbReference type="Google" id="ProtNLM"/>
    </source>
</evidence>
<dbReference type="CTD" id="20249605"/>
<feature type="transmembrane region" description="Helical" evidence="2">
    <location>
        <begin position="91"/>
        <end position="109"/>
    </location>
</feature>
<evidence type="ECO:0000313" key="3">
    <source>
        <dbReference type="EMBL" id="ESO88361.1"/>
    </source>
</evidence>
<dbReference type="KEGG" id="lgi:LOTGIDRAFT_234656"/>
<dbReference type="OMA" id="DIFFANI"/>
<keyword evidence="4" id="KW-1185">Reference proteome</keyword>
<keyword evidence="2" id="KW-0812">Transmembrane</keyword>
<dbReference type="AlphaFoldDB" id="V4A553"/>
<reference evidence="3 4" key="1">
    <citation type="journal article" date="2013" name="Nature">
        <title>Insights into bilaterian evolution from three spiralian genomes.</title>
        <authorList>
            <person name="Simakov O."/>
            <person name="Marletaz F."/>
            <person name="Cho S.J."/>
            <person name="Edsinger-Gonzales E."/>
            <person name="Havlak P."/>
            <person name="Hellsten U."/>
            <person name="Kuo D.H."/>
            <person name="Larsson T."/>
            <person name="Lv J."/>
            <person name="Arendt D."/>
            <person name="Savage R."/>
            <person name="Osoegawa K."/>
            <person name="de Jong P."/>
            <person name="Grimwood J."/>
            <person name="Chapman J.A."/>
            <person name="Shapiro H."/>
            <person name="Aerts A."/>
            <person name="Otillar R.P."/>
            <person name="Terry A.Y."/>
            <person name="Boore J.L."/>
            <person name="Grigoriev I.V."/>
            <person name="Lindberg D.R."/>
            <person name="Seaver E.C."/>
            <person name="Weisblat D.A."/>
            <person name="Putnam N.H."/>
            <person name="Rokhsar D.S."/>
        </authorList>
    </citation>
    <scope>NUCLEOTIDE SEQUENCE [LARGE SCALE GENOMIC DNA]</scope>
</reference>
<accession>V4A553</accession>
<name>V4A553_LOTGI</name>
<dbReference type="Proteomes" id="UP000030746">
    <property type="component" value="Unassembled WGS sequence"/>
</dbReference>
<evidence type="ECO:0000256" key="2">
    <source>
        <dbReference type="SAM" id="Phobius"/>
    </source>
</evidence>
<keyword evidence="2" id="KW-1133">Transmembrane helix</keyword>
<feature type="transmembrane region" description="Helical" evidence="2">
    <location>
        <begin position="121"/>
        <end position="141"/>
    </location>
</feature>
<feature type="transmembrane region" description="Helical" evidence="2">
    <location>
        <begin position="148"/>
        <end position="167"/>
    </location>
</feature>